<feature type="compositionally biased region" description="Basic and acidic residues" evidence="1">
    <location>
        <begin position="503"/>
        <end position="520"/>
    </location>
</feature>
<dbReference type="Proteomes" id="UP000796880">
    <property type="component" value="Unassembled WGS sequence"/>
</dbReference>
<dbReference type="PANTHER" id="PTHR32010">
    <property type="entry name" value="PHOTOSYSTEM II STABILITY/ASSEMBLY FACTOR HCF136, CHLOROPLASTIC"/>
    <property type="match status" value="1"/>
</dbReference>
<dbReference type="InterPro" id="IPR008507">
    <property type="entry name" value="DUF789"/>
</dbReference>
<protein>
    <submittedName>
        <fullName evidence="2">Uncharacterized protein</fullName>
    </submittedName>
</protein>
<evidence type="ECO:0000313" key="3">
    <source>
        <dbReference type="Proteomes" id="UP000796880"/>
    </source>
</evidence>
<organism evidence="2 3">
    <name type="scientific">Rhamnella rubrinervis</name>
    <dbReference type="NCBI Taxonomy" id="2594499"/>
    <lineage>
        <taxon>Eukaryota</taxon>
        <taxon>Viridiplantae</taxon>
        <taxon>Streptophyta</taxon>
        <taxon>Embryophyta</taxon>
        <taxon>Tracheophyta</taxon>
        <taxon>Spermatophyta</taxon>
        <taxon>Magnoliopsida</taxon>
        <taxon>eudicotyledons</taxon>
        <taxon>Gunneridae</taxon>
        <taxon>Pentapetalae</taxon>
        <taxon>rosids</taxon>
        <taxon>fabids</taxon>
        <taxon>Rosales</taxon>
        <taxon>Rhamnaceae</taxon>
        <taxon>rhamnoid group</taxon>
        <taxon>Rhamneae</taxon>
        <taxon>Rhamnella</taxon>
    </lineage>
</organism>
<dbReference type="PANTHER" id="PTHR32010:SF18">
    <property type="entry name" value="DUF789 FAMILY PROTEIN"/>
    <property type="match status" value="1"/>
</dbReference>
<reference evidence="2" key="1">
    <citation type="submission" date="2020-03" db="EMBL/GenBank/DDBJ databases">
        <title>A high-quality chromosome-level genome assembly of a woody plant with both climbing and erect habits, Rhamnella rubrinervis.</title>
        <authorList>
            <person name="Lu Z."/>
            <person name="Yang Y."/>
            <person name="Zhu X."/>
            <person name="Sun Y."/>
        </authorList>
    </citation>
    <scope>NUCLEOTIDE SEQUENCE</scope>
    <source>
        <strain evidence="2">BYM</strain>
        <tissue evidence="2">Leaf</tissue>
    </source>
</reference>
<proteinExistence type="predicted"/>
<dbReference type="Pfam" id="PF05623">
    <property type="entry name" value="DUF789"/>
    <property type="match status" value="1"/>
</dbReference>
<sequence>MHCALQTTNSDTPKISDRGSSSLSKKFQEQNNLKTLTENRGVSSLSGRNSDRRCSVVTFLTLHPDGNWRIVALPLHRPDQPGHLRSAAQVNMDSLQLVCPPPINTFKANRRKLTKGPIHGGSYCVKSFTNRRVPGSTVRHHSRNKSLVNKTTKWNELPQKDCQKSLSFCEPSCLVPNGSSAINSTEMFIDSSKVDNVIKRNSKKKSRNKGKSAKKYLCDTGTEPEVSEEYAHGSLNCETCHNNDVDHGDGKLLSSTALKVSLSNGGVGNSETPKTCTCYSDKVDIPRVTVPCVIQKSSEKHSLCNLENQIHSAETAISVCVGVEDTHHSDVSGYGDVYAKGYCDTHDSCALETISSGSYSENVTDFGHDSTQSEKENCTNDGLEPQCPNAREAYFSSQSLLNDADALAQTERMSHVNQGCSINDMQVVIPAKRNKQTKTVPRISGVSRAASVGNFHGRSGKENNHSVWQKVQRSNANDNIGEPKKFPVPCQSDITAKEAPDLKRTCNAVEHKRQSKDKHSQKVKRKNGPASKEEYNCYSRKGNHGHTTNSDGCAKFNILQNGTPDVSSPVSDQNVLNIVSRSLSETSFPISGFQSSRVEHVTTESAHIMHVHPNEMEPLESACNTSTNCQNIENWDSSSPESCDSLNQSNLVQVQPPVFLPHLFFSNSVRQGQKEISLTEYGKQTHSSGSVMQKWIPRGLKDPSLTSSDESSSLEHFGDSAAESWTYKSTSETEISFVPAAEVSCMCQSSGEVTCSLHNKEHRLPKLRYEDASLLKEDDNTHDADHHRYLSNKSIDLNPFESDSKRIAQAVSDACRLQLASEAVQMATGDPIAEIERLLHNTSPVIYSSTTDLISCHTCSRDPVPGMPLCRHETPDISLGSIWQWYEKHGNYGLEIKAEDYDNSKKLGADRSSFCAYFVPFLSAIQLFRKCKNYSGDTSDGVSCSEVLDTVGVAETSEKSTTGHRSIYSLLFPKPKKEFESIPPLANQVCNSELSSGSAELQMVEKTFSSDVELVFEYFESEQPQQRQPLYEKIKELVRGEGPLLYNVYGDPTNLDSIKLNDLHPRTWYSVAWYPIYRIPEGNFRAAFLTYHSLGHLVRSTASSDSQSSQSIVSPAVGLQSYNAQGECWFQPRHSRTNLTTGTPDLNPRGILEERLRTLEATASLMARAVVSKGDQKSANRHPDYEFFLSRRRL</sequence>
<dbReference type="OrthoDB" id="1920576at2759"/>
<comment type="caution">
    <text evidence="2">The sequence shown here is derived from an EMBL/GenBank/DDBJ whole genome shotgun (WGS) entry which is preliminary data.</text>
</comment>
<feature type="region of interest" description="Disordered" evidence="1">
    <location>
        <begin position="1"/>
        <end position="31"/>
    </location>
</feature>
<gene>
    <name evidence="2" type="ORF">FNV43_RR21166</name>
</gene>
<evidence type="ECO:0000313" key="2">
    <source>
        <dbReference type="EMBL" id="KAF3438404.1"/>
    </source>
</evidence>
<dbReference type="EMBL" id="VOIH02000009">
    <property type="protein sequence ID" value="KAF3438404.1"/>
    <property type="molecule type" value="Genomic_DNA"/>
</dbReference>
<keyword evidence="3" id="KW-1185">Reference proteome</keyword>
<dbReference type="AlphaFoldDB" id="A0A8K0E262"/>
<name>A0A8K0E262_9ROSA</name>
<feature type="region of interest" description="Disordered" evidence="1">
    <location>
        <begin position="503"/>
        <end position="549"/>
    </location>
</feature>
<accession>A0A8K0E262</accession>
<evidence type="ECO:0000256" key="1">
    <source>
        <dbReference type="SAM" id="MobiDB-lite"/>
    </source>
</evidence>